<keyword evidence="4 5" id="KW-0472">Membrane</keyword>
<keyword evidence="2 5" id="KW-0812">Transmembrane</keyword>
<evidence type="ECO:0000256" key="5">
    <source>
        <dbReference type="SAM" id="Phobius"/>
    </source>
</evidence>
<dbReference type="InterPro" id="IPR009908">
    <property type="entry name" value="Methylamine_util_MauE"/>
</dbReference>
<feature type="transmembrane region" description="Helical" evidence="5">
    <location>
        <begin position="49"/>
        <end position="66"/>
    </location>
</feature>
<dbReference type="GO" id="GO:0016020">
    <property type="term" value="C:membrane"/>
    <property type="evidence" value="ECO:0007669"/>
    <property type="project" value="UniProtKB-SubCell"/>
</dbReference>
<dbReference type="Pfam" id="PF07291">
    <property type="entry name" value="MauE"/>
    <property type="match status" value="1"/>
</dbReference>
<feature type="transmembrane region" description="Helical" evidence="5">
    <location>
        <begin position="113"/>
        <end position="133"/>
    </location>
</feature>
<dbReference type="AlphaFoldDB" id="A0A1N7MK09"/>
<dbReference type="RefSeq" id="WP_076500753.1">
    <property type="nucleotide sequence ID" value="NZ_FTOP01000006.1"/>
</dbReference>
<evidence type="ECO:0000256" key="4">
    <source>
        <dbReference type="ARBA" id="ARBA00023136"/>
    </source>
</evidence>
<gene>
    <name evidence="7" type="ORF">SAMN05421761_106166</name>
</gene>
<protein>
    <submittedName>
        <fullName evidence="7">Methylamine utilisation protein MauE</fullName>
    </submittedName>
</protein>
<keyword evidence="8" id="KW-1185">Reference proteome</keyword>
<evidence type="ECO:0000256" key="1">
    <source>
        <dbReference type="ARBA" id="ARBA00004141"/>
    </source>
</evidence>
<dbReference type="EMBL" id="FTOP01000006">
    <property type="protein sequence ID" value="SIS86504.1"/>
    <property type="molecule type" value="Genomic_DNA"/>
</dbReference>
<dbReference type="UniPathway" id="UPA00895"/>
<proteinExistence type="predicted"/>
<evidence type="ECO:0000256" key="3">
    <source>
        <dbReference type="ARBA" id="ARBA00022989"/>
    </source>
</evidence>
<dbReference type="OrthoDB" id="673785at2"/>
<evidence type="ECO:0000259" key="6">
    <source>
        <dbReference type="Pfam" id="PF07291"/>
    </source>
</evidence>
<dbReference type="GO" id="GO:0030416">
    <property type="term" value="P:methylamine metabolic process"/>
    <property type="evidence" value="ECO:0007669"/>
    <property type="project" value="InterPro"/>
</dbReference>
<sequence>MNLRQIIESIILWLLIVMWTYTGISKLIDFASFRGAILNQPFPNEIGEYVSLVVPIIEVALALLLIGIRTRILGFVGSVALMSVFTTYVGLVWVGSFERIPCGCAGVIERLGWQAHFILNLFVLNLAMIGIMITKRK</sequence>
<reference evidence="8" key="1">
    <citation type="submission" date="2017-01" db="EMBL/GenBank/DDBJ databases">
        <authorList>
            <person name="Varghese N."/>
            <person name="Submissions S."/>
        </authorList>
    </citation>
    <scope>NUCLEOTIDE SEQUENCE [LARGE SCALE GENOMIC DNA]</scope>
    <source>
        <strain evidence="8">DSM 46698</strain>
    </source>
</reference>
<dbReference type="Proteomes" id="UP000186026">
    <property type="component" value="Unassembled WGS sequence"/>
</dbReference>
<feature type="transmembrane region" description="Helical" evidence="5">
    <location>
        <begin position="12"/>
        <end position="37"/>
    </location>
</feature>
<dbReference type="STRING" id="529505.SAMN05421761_106166"/>
<feature type="domain" description="Methylamine utilisation protein MauE" evidence="6">
    <location>
        <begin position="6"/>
        <end position="132"/>
    </location>
</feature>
<evidence type="ECO:0000256" key="2">
    <source>
        <dbReference type="ARBA" id="ARBA00022692"/>
    </source>
</evidence>
<feature type="transmembrane region" description="Helical" evidence="5">
    <location>
        <begin position="73"/>
        <end position="93"/>
    </location>
</feature>
<organism evidence="7 8">
    <name type="scientific">Belliella pelovolcani</name>
    <dbReference type="NCBI Taxonomy" id="529505"/>
    <lineage>
        <taxon>Bacteria</taxon>
        <taxon>Pseudomonadati</taxon>
        <taxon>Bacteroidota</taxon>
        <taxon>Cytophagia</taxon>
        <taxon>Cytophagales</taxon>
        <taxon>Cyclobacteriaceae</taxon>
        <taxon>Belliella</taxon>
    </lineage>
</organism>
<comment type="subcellular location">
    <subcellularLocation>
        <location evidence="1">Membrane</location>
        <topology evidence="1">Multi-pass membrane protein</topology>
    </subcellularLocation>
</comment>
<keyword evidence="3 5" id="KW-1133">Transmembrane helix</keyword>
<evidence type="ECO:0000313" key="7">
    <source>
        <dbReference type="EMBL" id="SIS86504.1"/>
    </source>
</evidence>
<accession>A0A1N7MK09</accession>
<name>A0A1N7MK09_9BACT</name>
<evidence type="ECO:0000313" key="8">
    <source>
        <dbReference type="Proteomes" id="UP000186026"/>
    </source>
</evidence>